<dbReference type="GO" id="GO:0003723">
    <property type="term" value="F:RNA binding"/>
    <property type="evidence" value="ECO:0007669"/>
    <property type="project" value="UniProtKB-UniRule"/>
</dbReference>
<reference evidence="5 6" key="1">
    <citation type="submission" date="2017-10" db="EMBL/GenBank/DDBJ databases">
        <title>The draft genome sequence of Lewinella nigricans NBRC 102662.</title>
        <authorList>
            <person name="Wang K."/>
        </authorList>
    </citation>
    <scope>NUCLEOTIDE SEQUENCE [LARGE SCALE GENOMIC DNA]</scope>
    <source>
        <strain evidence="5 6">NBRC 102662</strain>
    </source>
</reference>
<dbReference type="GO" id="GO:0070043">
    <property type="term" value="F:rRNA (guanine-N7-)-methyltransferase activity"/>
    <property type="evidence" value="ECO:0007669"/>
    <property type="project" value="TreeGrafter"/>
</dbReference>
<keyword evidence="1 5" id="KW-0489">Methyltransferase</keyword>
<dbReference type="Pfam" id="PF02926">
    <property type="entry name" value="THUMP"/>
    <property type="match status" value="1"/>
</dbReference>
<dbReference type="PANTHER" id="PTHR47313:SF1">
    <property type="entry name" value="RIBOSOMAL RNA LARGE SUBUNIT METHYLTRANSFERASE K_L"/>
    <property type="match status" value="1"/>
</dbReference>
<dbReference type="AlphaFoldDB" id="A0A2D0N2D0"/>
<sequence length="383" mass="43146">MKTHRLLQLAIKTLAGLEPLLAGELKALGARDIEAGTRIVTCTGDPEVLYRVNFESRTALRVLVPIDSFRATHEKRLYNKIQQIDWSQYMQVDQTLAIDAVTNSQHFRHSKYAALKTKDAIVDQFRDKFGRRPNINVRNPDLRINIHISNDICNVSLDSSGDSLHKRGYRVDTVEAPLNEVLAAGMVMHTGWSGDRPLVDPMCGSGTILIEAAMIAANIPPQLPGRKFGFQNWADYDAKLWEAVKARALDQIRPIEVPILGYDKAFKAVKISHQNILAARLSGKIEVERKAFEKMDPPPPPGVLIMNPPYDERLAVEDVKAFYQSIGDRLKQAYAGYEAWIISSNLDAMKSIGLRASRRLTLFNGPLECKYMKFELYEGSRKR</sequence>
<dbReference type="EMBL" id="PDUD01000038">
    <property type="protein sequence ID" value="PHN02681.1"/>
    <property type="molecule type" value="Genomic_DNA"/>
</dbReference>
<dbReference type="SUPFAM" id="SSF53335">
    <property type="entry name" value="S-adenosyl-L-methionine-dependent methyltransferases"/>
    <property type="match status" value="1"/>
</dbReference>
<name>A0A2D0N2D0_FLAN2</name>
<dbReference type="InterPro" id="IPR029063">
    <property type="entry name" value="SAM-dependent_MTases_sf"/>
</dbReference>
<accession>A0A2D0N2D0</accession>
<evidence type="ECO:0000256" key="3">
    <source>
        <dbReference type="PROSITE-ProRule" id="PRU00529"/>
    </source>
</evidence>
<feature type="domain" description="THUMP" evidence="4">
    <location>
        <begin position="48"/>
        <end position="159"/>
    </location>
</feature>
<dbReference type="Gene3D" id="3.30.2130.30">
    <property type="match status" value="1"/>
</dbReference>
<dbReference type="OrthoDB" id="9809404at2"/>
<dbReference type="CDD" id="cd11715">
    <property type="entry name" value="THUMP_AdoMetMT"/>
    <property type="match status" value="1"/>
</dbReference>
<dbReference type="Pfam" id="PF01170">
    <property type="entry name" value="UPF0020"/>
    <property type="match status" value="1"/>
</dbReference>
<comment type="caution">
    <text evidence="5">The sequence shown here is derived from an EMBL/GenBank/DDBJ whole genome shotgun (WGS) entry which is preliminary data.</text>
</comment>
<dbReference type="PROSITE" id="PS51165">
    <property type="entry name" value="THUMP"/>
    <property type="match status" value="1"/>
</dbReference>
<dbReference type="PROSITE" id="PS01261">
    <property type="entry name" value="UPF0020"/>
    <property type="match status" value="1"/>
</dbReference>
<evidence type="ECO:0000259" key="4">
    <source>
        <dbReference type="PROSITE" id="PS51165"/>
    </source>
</evidence>
<evidence type="ECO:0000313" key="5">
    <source>
        <dbReference type="EMBL" id="PHN02681.1"/>
    </source>
</evidence>
<keyword evidence="2 5" id="KW-0808">Transferase</keyword>
<dbReference type="Gene3D" id="3.40.50.150">
    <property type="entry name" value="Vaccinia Virus protein VP39"/>
    <property type="match status" value="1"/>
</dbReference>
<dbReference type="SMART" id="SM00981">
    <property type="entry name" value="THUMP"/>
    <property type="match status" value="1"/>
</dbReference>
<organism evidence="5 6">
    <name type="scientific">Flavilitoribacter nigricans (strain ATCC 23147 / DSM 23189 / NBRC 102662 / NCIMB 1420 / SS-2)</name>
    <name type="common">Lewinella nigricans</name>
    <dbReference type="NCBI Taxonomy" id="1122177"/>
    <lineage>
        <taxon>Bacteria</taxon>
        <taxon>Pseudomonadati</taxon>
        <taxon>Bacteroidota</taxon>
        <taxon>Saprospiria</taxon>
        <taxon>Saprospirales</taxon>
        <taxon>Lewinellaceae</taxon>
        <taxon>Flavilitoribacter</taxon>
    </lineage>
</organism>
<evidence type="ECO:0000313" key="6">
    <source>
        <dbReference type="Proteomes" id="UP000223913"/>
    </source>
</evidence>
<keyword evidence="6" id="KW-1185">Reference proteome</keyword>
<dbReference type="InterPro" id="IPR000241">
    <property type="entry name" value="RlmKL-like_Mtase"/>
</dbReference>
<dbReference type="PANTHER" id="PTHR47313">
    <property type="entry name" value="RIBOSOMAL RNA LARGE SUBUNIT METHYLTRANSFERASE K/L"/>
    <property type="match status" value="1"/>
</dbReference>
<proteinExistence type="predicted"/>
<dbReference type="Pfam" id="PF22020">
    <property type="entry name" value="RlmL_1st"/>
    <property type="match status" value="1"/>
</dbReference>
<protein>
    <submittedName>
        <fullName evidence="5">RNA methyltransferase</fullName>
    </submittedName>
</protein>
<evidence type="ECO:0000256" key="2">
    <source>
        <dbReference type="ARBA" id="ARBA00022679"/>
    </source>
</evidence>
<gene>
    <name evidence="5" type="ORF">CRP01_31300</name>
</gene>
<dbReference type="InterPro" id="IPR004114">
    <property type="entry name" value="THUMP_dom"/>
</dbReference>
<evidence type="ECO:0000256" key="1">
    <source>
        <dbReference type="ARBA" id="ARBA00022603"/>
    </source>
</evidence>
<dbReference type="GO" id="GO:0008990">
    <property type="term" value="F:rRNA (guanine-N2-)-methyltransferase activity"/>
    <property type="evidence" value="ECO:0007669"/>
    <property type="project" value="TreeGrafter"/>
</dbReference>
<dbReference type="InterPro" id="IPR054170">
    <property type="entry name" value="RlmL_1st"/>
</dbReference>
<keyword evidence="3" id="KW-0694">RNA-binding</keyword>
<dbReference type="Proteomes" id="UP000223913">
    <property type="component" value="Unassembled WGS sequence"/>
</dbReference>
<dbReference type="InterPro" id="IPR053943">
    <property type="entry name" value="RlmKL-like_Mtase_CS"/>
</dbReference>